<dbReference type="GO" id="GO:0003964">
    <property type="term" value="F:RNA-directed DNA polymerase activity"/>
    <property type="evidence" value="ECO:0007669"/>
    <property type="project" value="UniProtKB-KW"/>
</dbReference>
<reference evidence="12 13" key="1">
    <citation type="submission" date="2020-06" db="EMBL/GenBank/DDBJ databases">
        <authorList>
            <person name="Criscuolo A."/>
        </authorList>
    </citation>
    <scope>NUCLEOTIDE SEQUENCE [LARGE SCALE GENOMIC DNA]</scope>
    <source>
        <strain evidence="13">CIP 111411</strain>
    </source>
</reference>
<keyword evidence="2" id="KW-0808">Transferase</keyword>
<feature type="domain" description="Reverse transcriptase" evidence="11">
    <location>
        <begin position="161"/>
        <end position="393"/>
    </location>
</feature>
<gene>
    <name evidence="12" type="ORF">FLAT13_02141</name>
</gene>
<evidence type="ECO:0000256" key="9">
    <source>
        <dbReference type="ARBA" id="ARBA00048173"/>
    </source>
</evidence>
<keyword evidence="7" id="KW-0051">Antiviral defense</keyword>
<dbReference type="PANTHER" id="PTHR34047:SF7">
    <property type="entry name" value="RNA-DIRECTED DNA POLYMERASE"/>
    <property type="match status" value="1"/>
</dbReference>
<evidence type="ECO:0000313" key="13">
    <source>
        <dbReference type="Proteomes" id="UP000530060"/>
    </source>
</evidence>
<dbReference type="InterPro" id="IPR043502">
    <property type="entry name" value="DNA/RNA_pol_sf"/>
</dbReference>
<keyword evidence="3" id="KW-0548">Nucleotidyltransferase</keyword>
<name>A0A6V6YXK1_9FLAO</name>
<evidence type="ECO:0000256" key="5">
    <source>
        <dbReference type="ARBA" id="ARBA00022842"/>
    </source>
</evidence>
<evidence type="ECO:0000313" key="12">
    <source>
        <dbReference type="EMBL" id="CAD0004247.1"/>
    </source>
</evidence>
<accession>A0A6V6YXK1</accession>
<dbReference type="EC" id="2.7.7.49" evidence="1"/>
<keyword evidence="5" id="KW-0460">Magnesium</keyword>
<organism evidence="12 13">
    <name type="scientific">Flavobacterium salmonis</name>
    <dbReference type="NCBI Taxonomy" id="2654844"/>
    <lineage>
        <taxon>Bacteria</taxon>
        <taxon>Pseudomonadati</taxon>
        <taxon>Bacteroidota</taxon>
        <taxon>Flavobacteriia</taxon>
        <taxon>Flavobacteriales</taxon>
        <taxon>Flavobacteriaceae</taxon>
        <taxon>Flavobacterium</taxon>
    </lineage>
</organism>
<evidence type="ECO:0000259" key="11">
    <source>
        <dbReference type="PROSITE" id="PS50878"/>
    </source>
</evidence>
<feature type="coiled-coil region" evidence="10">
    <location>
        <begin position="42"/>
        <end position="113"/>
    </location>
</feature>
<keyword evidence="10" id="KW-0175">Coiled coil</keyword>
<evidence type="ECO:0000256" key="2">
    <source>
        <dbReference type="ARBA" id="ARBA00022679"/>
    </source>
</evidence>
<sequence>MSEQLSKQQIYDRIRATSKDSYILEEMQRLGFWQSGTEPTLSEILINQEAKIEQELNELLARDRKFSNREVMVLEMRKARMKAAKEKRAETKLNQEKKRLEKAENWKQLQEKQILYLGETVSKGLNSKETDSKILEKYNLPVFEDLLALAKSMQLEIKALQYLAYNRKVSKISHYHTFEVEKKSGGKRKISAPKSKLKEIQTWILENILHKIPHTIEAHGFIKERSIVTNAQPHINKDIVINIDLKDFFPTVTYKRVKGLFHKIGYSEQIATVLALLCTYSEVNETSLDGITYYVQSGERKLPQGSPASPAISNMIVYKLDKKINGLAKKLNFSYTRYADDMTFSANEENSKNVSRLLYFTKKIIESEGFVIHPDKIHIMRKGMQQKVTGVVVNKKLNIDRNELRKFRALLHNIEKNGWQDQKWGKAIHVINAIEGYINYVYMVNPEKGTTLKQNLKNIITKHGQPTITKLSIPEQTVPIPASVPEKKKETIVPDEKPGNWWNIF</sequence>
<dbReference type="CDD" id="cd03487">
    <property type="entry name" value="RT_Bac_retron_II"/>
    <property type="match status" value="1"/>
</dbReference>
<dbReference type="Proteomes" id="UP000530060">
    <property type="component" value="Unassembled WGS sequence"/>
</dbReference>
<dbReference type="PANTHER" id="PTHR34047">
    <property type="entry name" value="NUCLEAR INTRON MATURASE 1, MITOCHONDRIAL-RELATED"/>
    <property type="match status" value="1"/>
</dbReference>
<dbReference type="GO" id="GO:0051607">
    <property type="term" value="P:defense response to virus"/>
    <property type="evidence" value="ECO:0007669"/>
    <property type="project" value="UniProtKB-KW"/>
</dbReference>
<proteinExistence type="inferred from homology"/>
<dbReference type="SUPFAM" id="SSF56672">
    <property type="entry name" value="DNA/RNA polymerases"/>
    <property type="match status" value="1"/>
</dbReference>
<evidence type="ECO:0000256" key="6">
    <source>
        <dbReference type="ARBA" id="ARBA00022918"/>
    </source>
</evidence>
<evidence type="ECO:0000256" key="10">
    <source>
        <dbReference type="SAM" id="Coils"/>
    </source>
</evidence>
<keyword evidence="6" id="KW-0695">RNA-directed DNA polymerase</keyword>
<evidence type="ECO:0000256" key="7">
    <source>
        <dbReference type="ARBA" id="ARBA00023118"/>
    </source>
</evidence>
<dbReference type="PROSITE" id="PS50878">
    <property type="entry name" value="RT_POL"/>
    <property type="match status" value="1"/>
</dbReference>
<dbReference type="AlphaFoldDB" id="A0A6V6YXK1"/>
<evidence type="ECO:0000256" key="1">
    <source>
        <dbReference type="ARBA" id="ARBA00012493"/>
    </source>
</evidence>
<dbReference type="PRINTS" id="PR00866">
    <property type="entry name" value="RNADNAPOLMS"/>
</dbReference>
<keyword evidence="13" id="KW-1185">Reference proteome</keyword>
<comment type="similarity">
    <text evidence="8">Belongs to the bacterial reverse transcriptase family.</text>
</comment>
<dbReference type="GO" id="GO:0046872">
    <property type="term" value="F:metal ion binding"/>
    <property type="evidence" value="ECO:0007669"/>
    <property type="project" value="UniProtKB-KW"/>
</dbReference>
<dbReference type="InterPro" id="IPR000477">
    <property type="entry name" value="RT_dom"/>
</dbReference>
<dbReference type="RefSeq" id="WP_180908894.1">
    <property type="nucleotide sequence ID" value="NZ_CAIJDP010000068.1"/>
</dbReference>
<dbReference type="EMBL" id="CAIJDP010000068">
    <property type="protein sequence ID" value="CAD0004247.1"/>
    <property type="molecule type" value="Genomic_DNA"/>
</dbReference>
<comment type="catalytic activity">
    <reaction evidence="9">
        <text>DNA(n) + a 2'-deoxyribonucleoside 5'-triphosphate = DNA(n+1) + diphosphate</text>
        <dbReference type="Rhea" id="RHEA:22508"/>
        <dbReference type="Rhea" id="RHEA-COMP:17339"/>
        <dbReference type="Rhea" id="RHEA-COMP:17340"/>
        <dbReference type="ChEBI" id="CHEBI:33019"/>
        <dbReference type="ChEBI" id="CHEBI:61560"/>
        <dbReference type="ChEBI" id="CHEBI:173112"/>
        <dbReference type="EC" id="2.7.7.49"/>
    </reaction>
</comment>
<evidence type="ECO:0000256" key="8">
    <source>
        <dbReference type="ARBA" id="ARBA00034120"/>
    </source>
</evidence>
<dbReference type="Pfam" id="PF00078">
    <property type="entry name" value="RVT_1"/>
    <property type="match status" value="1"/>
</dbReference>
<keyword evidence="4" id="KW-0479">Metal-binding</keyword>
<dbReference type="InterPro" id="IPR051083">
    <property type="entry name" value="GrpII_Intron_Splice-Mob/Def"/>
</dbReference>
<dbReference type="GO" id="GO:0003723">
    <property type="term" value="F:RNA binding"/>
    <property type="evidence" value="ECO:0007669"/>
    <property type="project" value="InterPro"/>
</dbReference>
<protein>
    <recommendedName>
        <fullName evidence="1">RNA-directed DNA polymerase</fullName>
        <ecNumber evidence="1">2.7.7.49</ecNumber>
    </recommendedName>
</protein>
<dbReference type="InterPro" id="IPR000123">
    <property type="entry name" value="Reverse_transcriptase_msDNA"/>
</dbReference>
<comment type="caution">
    <text evidence="12">The sequence shown here is derived from an EMBL/GenBank/DDBJ whole genome shotgun (WGS) entry which is preliminary data.</text>
</comment>
<evidence type="ECO:0000256" key="4">
    <source>
        <dbReference type="ARBA" id="ARBA00022723"/>
    </source>
</evidence>
<evidence type="ECO:0000256" key="3">
    <source>
        <dbReference type="ARBA" id="ARBA00022695"/>
    </source>
</evidence>